<evidence type="ECO:0000256" key="6">
    <source>
        <dbReference type="ARBA" id="ARBA00023004"/>
    </source>
</evidence>
<dbReference type="GO" id="GO:0004497">
    <property type="term" value="F:monooxygenase activity"/>
    <property type="evidence" value="ECO:0007669"/>
    <property type="project" value="UniProtKB-KW"/>
</dbReference>
<feature type="binding site" description="axial binding residue" evidence="8">
    <location>
        <position position="387"/>
    </location>
    <ligand>
        <name>heme</name>
        <dbReference type="ChEBI" id="CHEBI:30413"/>
    </ligand>
    <ligandPart>
        <name>Fe</name>
        <dbReference type="ChEBI" id="CHEBI:18248"/>
    </ligandPart>
</feature>
<organism evidence="10 11">
    <name type="scientific">Agromyces albus</name>
    <dbReference type="NCBI Taxonomy" id="205332"/>
    <lineage>
        <taxon>Bacteria</taxon>
        <taxon>Bacillati</taxon>
        <taxon>Actinomycetota</taxon>
        <taxon>Actinomycetes</taxon>
        <taxon>Micrococcales</taxon>
        <taxon>Microbacteriaceae</taxon>
        <taxon>Agromyces</taxon>
    </lineage>
</organism>
<evidence type="ECO:0000256" key="4">
    <source>
        <dbReference type="ARBA" id="ARBA00022723"/>
    </source>
</evidence>
<feature type="compositionally biased region" description="Low complexity" evidence="9">
    <location>
        <begin position="6"/>
        <end position="26"/>
    </location>
</feature>
<feature type="region of interest" description="Disordered" evidence="9">
    <location>
        <begin position="6"/>
        <end position="34"/>
    </location>
</feature>
<dbReference type="Proteomes" id="UP000293865">
    <property type="component" value="Unassembled WGS sequence"/>
</dbReference>
<keyword evidence="5" id="KW-0560">Oxidoreductase</keyword>
<keyword evidence="7" id="KW-0503">Monooxygenase</keyword>
<keyword evidence="11" id="KW-1185">Reference proteome</keyword>
<reference evidence="10 11" key="1">
    <citation type="submission" date="2019-01" db="EMBL/GenBank/DDBJ databases">
        <title>Agromyces.</title>
        <authorList>
            <person name="Li J."/>
        </authorList>
    </citation>
    <scope>NUCLEOTIDE SEQUENCE [LARGE SCALE GENOMIC DNA]</scope>
    <source>
        <strain evidence="10 11">DSM 15934</strain>
    </source>
</reference>
<dbReference type="OrthoDB" id="9764248at2"/>
<dbReference type="GO" id="GO:0016125">
    <property type="term" value="P:sterol metabolic process"/>
    <property type="evidence" value="ECO:0007669"/>
    <property type="project" value="TreeGrafter"/>
</dbReference>
<evidence type="ECO:0000256" key="3">
    <source>
        <dbReference type="ARBA" id="ARBA00022617"/>
    </source>
</evidence>
<dbReference type="EMBL" id="SDPN01000011">
    <property type="protein sequence ID" value="RXZ71421.1"/>
    <property type="molecule type" value="Genomic_DNA"/>
</dbReference>
<evidence type="ECO:0000256" key="9">
    <source>
        <dbReference type="SAM" id="MobiDB-lite"/>
    </source>
</evidence>
<keyword evidence="6 8" id="KW-0408">Iron</keyword>
<dbReference type="GO" id="GO:0020037">
    <property type="term" value="F:heme binding"/>
    <property type="evidence" value="ECO:0007669"/>
    <property type="project" value="InterPro"/>
</dbReference>
<evidence type="ECO:0000256" key="1">
    <source>
        <dbReference type="ARBA" id="ARBA00001971"/>
    </source>
</evidence>
<dbReference type="AlphaFoldDB" id="A0A4Q2L5G9"/>
<evidence type="ECO:0000313" key="11">
    <source>
        <dbReference type="Proteomes" id="UP000293865"/>
    </source>
</evidence>
<dbReference type="InterPro" id="IPR001128">
    <property type="entry name" value="Cyt_P450"/>
</dbReference>
<dbReference type="PANTHER" id="PTHR24286:SF24">
    <property type="entry name" value="LANOSTEROL 14-ALPHA DEMETHYLASE"/>
    <property type="match status" value="1"/>
</dbReference>
<comment type="cofactor">
    <cofactor evidence="1 8">
        <name>heme</name>
        <dbReference type="ChEBI" id="CHEBI:30413"/>
    </cofactor>
</comment>
<comment type="caution">
    <text evidence="10">The sequence shown here is derived from an EMBL/GenBank/DDBJ whole genome shotgun (WGS) entry which is preliminary data.</text>
</comment>
<gene>
    <name evidence="10" type="ORF">ESP51_07745</name>
</gene>
<dbReference type="CDD" id="cd11067">
    <property type="entry name" value="CYP152"/>
    <property type="match status" value="1"/>
</dbReference>
<dbReference type="InterPro" id="IPR036396">
    <property type="entry name" value="Cyt_P450_sf"/>
</dbReference>
<proteinExistence type="inferred from homology"/>
<evidence type="ECO:0000256" key="5">
    <source>
        <dbReference type="ARBA" id="ARBA00023002"/>
    </source>
</evidence>
<name>A0A4Q2L5G9_9MICO</name>
<dbReference type="Gene3D" id="1.10.630.10">
    <property type="entry name" value="Cytochrome P450"/>
    <property type="match status" value="1"/>
</dbReference>
<dbReference type="Pfam" id="PF00067">
    <property type="entry name" value="p450"/>
    <property type="match status" value="1"/>
</dbReference>
<dbReference type="PANTHER" id="PTHR24286">
    <property type="entry name" value="CYTOCHROME P450 26"/>
    <property type="match status" value="1"/>
</dbReference>
<dbReference type="InterPro" id="IPR002401">
    <property type="entry name" value="Cyt_P450_E_grp-I"/>
</dbReference>
<dbReference type="RefSeq" id="WP_129520331.1">
    <property type="nucleotide sequence ID" value="NZ_SDPN01000011.1"/>
</dbReference>
<accession>A0A4Q2L5G9</accession>
<dbReference type="GO" id="GO:0016705">
    <property type="term" value="F:oxidoreductase activity, acting on paired donors, with incorporation or reduction of molecular oxygen"/>
    <property type="evidence" value="ECO:0007669"/>
    <property type="project" value="InterPro"/>
</dbReference>
<comment type="similarity">
    <text evidence="2">Belongs to the cytochrome P450 family.</text>
</comment>
<dbReference type="GO" id="GO:0005506">
    <property type="term" value="F:iron ion binding"/>
    <property type="evidence" value="ECO:0007669"/>
    <property type="project" value="InterPro"/>
</dbReference>
<evidence type="ECO:0000256" key="2">
    <source>
        <dbReference type="ARBA" id="ARBA00010617"/>
    </source>
</evidence>
<dbReference type="SUPFAM" id="SSF48264">
    <property type="entry name" value="Cytochrome P450"/>
    <property type="match status" value="1"/>
</dbReference>
<protein>
    <submittedName>
        <fullName evidence="10">Cytochrome P450</fullName>
    </submittedName>
</protein>
<evidence type="ECO:0000313" key="10">
    <source>
        <dbReference type="EMBL" id="RXZ71421.1"/>
    </source>
</evidence>
<keyword evidence="3 8" id="KW-0349">Heme</keyword>
<dbReference type="PRINTS" id="PR00463">
    <property type="entry name" value="EP450I"/>
</dbReference>
<keyword evidence="4 8" id="KW-0479">Metal-binding</keyword>
<sequence length="437" mass="47912">MTVIRATTMRTTARAPGAARGATARGSSDGGIPALGVPDSTAGFLADGYEFGRRRFELVGGDAFRTRLMGRPVTVVFGAEAARMFTEGSRFSRERAMPSTVQHLLQDKGSVQTLEGKAHRHRKSLFIDVLEPAELGRLRERFVVAWGAQVAAAGGRPLAIADATPLALTRAALGWSGIPIELVDTEKLTEHLISMVDNAGRVGPSNWRARAKRHGTERWASEAIIAVRHGQIAVAEHSPIARLAGHRDAEGHPLSGEDAGVELLNLLRPIAAVSRFLAFTALALIEHPEWKERIRRGNHVDWFVNEVRRTAPFFPVVGGTARGAFDWRGSRVRSGDWVLLDLWATNHDRRIWREPDRFDPDRFATWDGDVNALIPQGPGSVDDGHRCPGEGATIALMEEFARFLVDADFRVPPQDLSSNLRHFPALPADHMRLAFAG</sequence>
<evidence type="ECO:0000256" key="7">
    <source>
        <dbReference type="ARBA" id="ARBA00023033"/>
    </source>
</evidence>
<evidence type="ECO:0000256" key="8">
    <source>
        <dbReference type="PIRSR" id="PIRSR602401-1"/>
    </source>
</evidence>